<dbReference type="EMBL" id="LAZR01000020">
    <property type="protein sequence ID" value="KKO05131.1"/>
    <property type="molecule type" value="Genomic_DNA"/>
</dbReference>
<feature type="domain" description="Outer membrane protein beta-barrel" evidence="2">
    <location>
        <begin position="8"/>
        <end position="205"/>
    </location>
</feature>
<evidence type="ECO:0000256" key="1">
    <source>
        <dbReference type="ARBA" id="ARBA00022729"/>
    </source>
</evidence>
<dbReference type="InterPro" id="IPR011250">
    <property type="entry name" value="OMP/PagP_B-barrel"/>
</dbReference>
<keyword evidence="1" id="KW-0732">Signal</keyword>
<proteinExistence type="predicted"/>
<comment type="caution">
    <text evidence="3">The sequence shown here is derived from an EMBL/GenBank/DDBJ whole genome shotgun (WGS) entry which is preliminary data.</text>
</comment>
<accession>A0A0F9VJ37</accession>
<evidence type="ECO:0000313" key="3">
    <source>
        <dbReference type="EMBL" id="KKO05131.1"/>
    </source>
</evidence>
<dbReference type="SUPFAM" id="SSF56925">
    <property type="entry name" value="OMPA-like"/>
    <property type="match status" value="1"/>
</dbReference>
<protein>
    <recommendedName>
        <fullName evidence="2">Outer membrane protein beta-barrel domain-containing protein</fullName>
    </recommendedName>
</protein>
<dbReference type="InterPro" id="IPR027385">
    <property type="entry name" value="Beta-barrel_OMP"/>
</dbReference>
<name>A0A0F9VJ37_9ZZZZ</name>
<evidence type="ECO:0000259" key="2">
    <source>
        <dbReference type="Pfam" id="PF13505"/>
    </source>
</evidence>
<gene>
    <name evidence="3" type="ORF">LCGC14_0079510</name>
</gene>
<organism evidence="3">
    <name type="scientific">marine sediment metagenome</name>
    <dbReference type="NCBI Taxonomy" id="412755"/>
    <lineage>
        <taxon>unclassified sequences</taxon>
        <taxon>metagenomes</taxon>
        <taxon>ecological metagenomes</taxon>
    </lineage>
</organism>
<reference evidence="3" key="1">
    <citation type="journal article" date="2015" name="Nature">
        <title>Complex archaea that bridge the gap between prokaryotes and eukaryotes.</title>
        <authorList>
            <person name="Spang A."/>
            <person name="Saw J.H."/>
            <person name="Jorgensen S.L."/>
            <person name="Zaremba-Niedzwiedzka K."/>
            <person name="Martijn J."/>
            <person name="Lind A.E."/>
            <person name="van Eijk R."/>
            <person name="Schleper C."/>
            <person name="Guy L."/>
            <person name="Ettema T.J."/>
        </authorList>
    </citation>
    <scope>NUCLEOTIDE SEQUENCE</scope>
</reference>
<sequence>MKKVILASFLVFASFIVHAQDQKWSIEANYPLVANSNLQNDFNGVLDLGIKYRFANVGPVILGGGFNAAYLKNFDSFTYGGPGFQDQEFDYKAKQFILQPKVFAELPIPGLSALRPQIGIGYSFSIVDIYYDNGDQFFVDNTNTEGGLNLNVGLSYDISKRFFVQAQYDYLNIKYKGESEINGQTSNYNFKEKTGFIKAGVGFRF</sequence>
<dbReference type="Gene3D" id="2.40.160.20">
    <property type="match status" value="1"/>
</dbReference>
<dbReference type="AlphaFoldDB" id="A0A0F9VJ37"/>
<dbReference type="Pfam" id="PF13505">
    <property type="entry name" value="OMP_b-brl"/>
    <property type="match status" value="1"/>
</dbReference>